<feature type="chain" id="PRO_5015631995" description="Ferritin" evidence="11">
    <location>
        <begin position="18"/>
        <end position="231"/>
    </location>
</feature>
<dbReference type="InterPro" id="IPR001519">
    <property type="entry name" value="Ferritin"/>
</dbReference>
<dbReference type="CDD" id="cd01056">
    <property type="entry name" value="Euk_Ferritin"/>
    <property type="match status" value="1"/>
</dbReference>
<keyword evidence="3 8" id="KW-0479">Metal-binding</keyword>
<evidence type="ECO:0000256" key="9">
    <source>
        <dbReference type="RuleBase" id="RU361145"/>
    </source>
</evidence>
<comment type="catalytic activity">
    <reaction evidence="7 9">
        <text>4 Fe(2+) + O2 + 4 H(+) = 4 Fe(3+) + 2 H2O</text>
        <dbReference type="Rhea" id="RHEA:11148"/>
        <dbReference type="ChEBI" id="CHEBI:15377"/>
        <dbReference type="ChEBI" id="CHEBI:15378"/>
        <dbReference type="ChEBI" id="CHEBI:15379"/>
        <dbReference type="ChEBI" id="CHEBI:29033"/>
        <dbReference type="ChEBI" id="CHEBI:29034"/>
        <dbReference type="EC" id="1.16.3.1"/>
    </reaction>
</comment>
<dbReference type="Proteomes" id="UP000245119">
    <property type="component" value="Linkage Group LG5"/>
</dbReference>
<evidence type="ECO:0000256" key="6">
    <source>
        <dbReference type="ARBA" id="ARBA00025111"/>
    </source>
</evidence>
<dbReference type="EC" id="1.16.3.1" evidence="9"/>
<feature type="binding site" evidence="8">
    <location>
        <position position="198"/>
    </location>
    <ligand>
        <name>Fe cation</name>
        <dbReference type="ChEBI" id="CHEBI:24875"/>
        <label>1</label>
    </ligand>
</feature>
<feature type="binding site" evidence="8">
    <location>
        <position position="82"/>
    </location>
    <ligand>
        <name>Fe cation</name>
        <dbReference type="ChEBI" id="CHEBI:24875"/>
        <label>1</label>
    </ligand>
</feature>
<evidence type="ECO:0000256" key="8">
    <source>
        <dbReference type="PIRSR" id="PIRSR601519-1"/>
    </source>
</evidence>
<keyword evidence="10" id="KW-1133">Transmembrane helix</keyword>
<comment type="function">
    <text evidence="9">Stores iron in a soluble, non-toxic, readily available form. Important for iron homeostasis. Iron is taken up in the ferrous form and deposited as ferric hydroxides after oxidation.</text>
</comment>
<dbReference type="EMBL" id="PZQS01000005">
    <property type="protein sequence ID" value="PVD29604.1"/>
    <property type="molecule type" value="Genomic_DNA"/>
</dbReference>
<organism evidence="13 14">
    <name type="scientific">Pomacea canaliculata</name>
    <name type="common">Golden apple snail</name>
    <dbReference type="NCBI Taxonomy" id="400727"/>
    <lineage>
        <taxon>Eukaryota</taxon>
        <taxon>Metazoa</taxon>
        <taxon>Spiralia</taxon>
        <taxon>Lophotrochozoa</taxon>
        <taxon>Mollusca</taxon>
        <taxon>Gastropoda</taxon>
        <taxon>Caenogastropoda</taxon>
        <taxon>Architaenioglossa</taxon>
        <taxon>Ampullarioidea</taxon>
        <taxon>Ampullariidae</taxon>
        <taxon>Pomacea</taxon>
    </lineage>
</organism>
<evidence type="ECO:0000256" key="2">
    <source>
        <dbReference type="ARBA" id="ARBA00022434"/>
    </source>
</evidence>
<comment type="caution">
    <text evidence="13">The sequence shown here is derived from an EMBL/GenBank/DDBJ whole genome shotgun (WGS) entry which is preliminary data.</text>
</comment>
<accession>A0A2T7P853</accession>
<dbReference type="GO" id="GO:0008199">
    <property type="term" value="F:ferric iron binding"/>
    <property type="evidence" value="ECO:0007669"/>
    <property type="project" value="InterPro"/>
</dbReference>
<keyword evidence="5 8" id="KW-0408">Iron</keyword>
<dbReference type="PROSITE" id="PS50905">
    <property type="entry name" value="FERRITIN_LIKE"/>
    <property type="match status" value="1"/>
</dbReference>
<proteinExistence type="inferred from homology"/>
<dbReference type="OrthoDB" id="186462at2759"/>
<dbReference type="PANTHER" id="PTHR11431:SF75">
    <property type="entry name" value="FERRITIN"/>
    <property type="match status" value="1"/>
</dbReference>
<dbReference type="SUPFAM" id="SSF47240">
    <property type="entry name" value="Ferritin-like"/>
    <property type="match status" value="1"/>
</dbReference>
<dbReference type="InterPro" id="IPR009040">
    <property type="entry name" value="Ferritin-like_diiron"/>
</dbReference>
<comment type="function">
    <text evidence="6">Stores iron in a soluble, non-toxic, readily available form. Important for iron homeostasis. Has ferroxidase activity. Iron is taken up in the ferrous form and deposited as ferric hydroxides after oxidation.</text>
</comment>
<evidence type="ECO:0000256" key="1">
    <source>
        <dbReference type="ARBA" id="ARBA00007513"/>
    </source>
</evidence>
<dbReference type="GO" id="GO:0005737">
    <property type="term" value="C:cytoplasm"/>
    <property type="evidence" value="ECO:0007669"/>
    <property type="project" value="TreeGrafter"/>
</dbReference>
<dbReference type="AlphaFoldDB" id="A0A2T7P853"/>
<feature type="binding site" evidence="8">
    <location>
        <position position="164"/>
    </location>
    <ligand>
        <name>Fe cation</name>
        <dbReference type="ChEBI" id="CHEBI:24875"/>
        <label>1</label>
    </ligand>
</feature>
<protein>
    <recommendedName>
        <fullName evidence="9">Ferritin</fullName>
        <ecNumber evidence="9">1.16.3.1</ecNumber>
    </recommendedName>
</protein>
<dbReference type="InterPro" id="IPR009078">
    <property type="entry name" value="Ferritin-like_SF"/>
</dbReference>
<name>A0A2T7P853_POMCA</name>
<dbReference type="PANTHER" id="PTHR11431">
    <property type="entry name" value="FERRITIN"/>
    <property type="match status" value="1"/>
</dbReference>
<keyword evidence="14" id="KW-1185">Reference proteome</keyword>
<dbReference type="GO" id="GO:0006879">
    <property type="term" value="P:intracellular iron ion homeostasis"/>
    <property type="evidence" value="ECO:0007669"/>
    <property type="project" value="UniProtKB-KW"/>
</dbReference>
<feature type="transmembrane region" description="Helical" evidence="10">
    <location>
        <begin position="108"/>
        <end position="130"/>
    </location>
</feature>
<gene>
    <name evidence="13" type="ORF">C0Q70_08859</name>
</gene>
<evidence type="ECO:0000256" key="3">
    <source>
        <dbReference type="ARBA" id="ARBA00022723"/>
    </source>
</evidence>
<evidence type="ECO:0000256" key="4">
    <source>
        <dbReference type="ARBA" id="ARBA00023002"/>
    </source>
</evidence>
<dbReference type="Pfam" id="PF00210">
    <property type="entry name" value="Ferritin"/>
    <property type="match status" value="2"/>
</dbReference>
<keyword evidence="10" id="KW-0472">Membrane</keyword>
<keyword evidence="11" id="KW-0732">Signal</keyword>
<evidence type="ECO:0000256" key="11">
    <source>
        <dbReference type="SAM" id="SignalP"/>
    </source>
</evidence>
<evidence type="ECO:0000313" key="13">
    <source>
        <dbReference type="EMBL" id="PVD29604.1"/>
    </source>
</evidence>
<feature type="signal peptide" evidence="11">
    <location>
        <begin position="1"/>
        <end position="17"/>
    </location>
</feature>
<dbReference type="GO" id="GO:0004322">
    <property type="term" value="F:ferroxidase activity"/>
    <property type="evidence" value="ECO:0007669"/>
    <property type="project" value="UniProtKB-EC"/>
</dbReference>
<dbReference type="InterPro" id="IPR012347">
    <property type="entry name" value="Ferritin-like"/>
</dbReference>
<sequence length="231" mass="26533">MALRILSLGLLLALVAADTKFVDYVRQNYEANINEELVKQIQRELIASYTYQAYSSFFGRADIALPGFKKFFSEASTEEREHAQKLIDYVNQRGGHAQFSETDVSFSFYLFLLFFPFFNLVVLTQQGFFFQICEFLRTKSSNECGPSFDGQYGLQAMEDALALERFVNQKLLDLHGLADTAGDAHLTHVLEHEFLEEQVSSIRELAGFVTRLRSFKTNYALGEYMFDQKLQ</sequence>
<dbReference type="GO" id="GO:0006826">
    <property type="term" value="P:iron ion transport"/>
    <property type="evidence" value="ECO:0007669"/>
    <property type="project" value="InterPro"/>
</dbReference>
<keyword evidence="4 9" id="KW-0560">Oxidoreductase</keyword>
<evidence type="ECO:0000256" key="5">
    <source>
        <dbReference type="ARBA" id="ARBA00023004"/>
    </source>
</evidence>
<feature type="binding site" evidence="8">
    <location>
        <position position="44"/>
    </location>
    <ligand>
        <name>Fe cation</name>
        <dbReference type="ChEBI" id="CHEBI:24875"/>
        <label>1</label>
    </ligand>
</feature>
<evidence type="ECO:0000313" key="14">
    <source>
        <dbReference type="Proteomes" id="UP000245119"/>
    </source>
</evidence>
<reference evidence="13 14" key="1">
    <citation type="submission" date="2018-04" db="EMBL/GenBank/DDBJ databases">
        <title>The genome of golden apple snail Pomacea canaliculata provides insight into stress tolerance and invasive adaptation.</title>
        <authorList>
            <person name="Liu C."/>
            <person name="Liu B."/>
            <person name="Ren Y."/>
            <person name="Zhang Y."/>
            <person name="Wang H."/>
            <person name="Li S."/>
            <person name="Jiang F."/>
            <person name="Yin L."/>
            <person name="Zhang G."/>
            <person name="Qian W."/>
            <person name="Fan W."/>
        </authorList>
    </citation>
    <scope>NUCLEOTIDE SEQUENCE [LARGE SCALE GENOMIC DNA]</scope>
    <source>
        <strain evidence="13">SZHN2017</strain>
        <tissue evidence="13">Muscle</tissue>
    </source>
</reference>
<dbReference type="STRING" id="400727.A0A2T7P853"/>
<keyword evidence="10" id="KW-0812">Transmembrane</keyword>
<dbReference type="InterPro" id="IPR008331">
    <property type="entry name" value="Ferritin_DPS_dom"/>
</dbReference>
<evidence type="ECO:0000256" key="10">
    <source>
        <dbReference type="SAM" id="Phobius"/>
    </source>
</evidence>
<evidence type="ECO:0000256" key="7">
    <source>
        <dbReference type="ARBA" id="ARBA00047990"/>
    </source>
</evidence>
<dbReference type="Gene3D" id="1.20.1260.10">
    <property type="match status" value="1"/>
</dbReference>
<comment type="similarity">
    <text evidence="1 9">Belongs to the ferritin family.</text>
</comment>
<keyword evidence="2 9" id="KW-0409">Iron storage</keyword>
<feature type="domain" description="Ferritin-like diiron" evidence="12">
    <location>
        <begin position="27"/>
        <end position="216"/>
    </location>
</feature>
<evidence type="ECO:0000259" key="12">
    <source>
        <dbReference type="PROSITE" id="PS50905"/>
    </source>
</evidence>
<dbReference type="GO" id="GO:0008198">
    <property type="term" value="F:ferrous iron binding"/>
    <property type="evidence" value="ECO:0007669"/>
    <property type="project" value="TreeGrafter"/>
</dbReference>
<feature type="binding site" evidence="8">
    <location>
        <position position="79"/>
    </location>
    <ligand>
        <name>Fe cation</name>
        <dbReference type="ChEBI" id="CHEBI:24875"/>
        <label>1</label>
    </ligand>
</feature>